<gene>
    <name evidence="7" type="ORF">XYLVIOL_LOCUS7932</name>
</gene>
<dbReference type="InterPro" id="IPR043957">
    <property type="entry name" value="Vanin_C"/>
</dbReference>
<name>A0ABP1P0D0_XYLVO</name>
<keyword evidence="3" id="KW-0378">Hydrolase</keyword>
<evidence type="ECO:0000256" key="1">
    <source>
        <dbReference type="ARBA" id="ARBA00008225"/>
    </source>
</evidence>
<comment type="similarity">
    <text evidence="1">Belongs to the carbon-nitrogen hydrolase superfamily. BTD/VNN family.</text>
</comment>
<proteinExistence type="inferred from homology"/>
<comment type="caution">
    <text evidence="7">The sequence shown here is derived from an EMBL/GenBank/DDBJ whole genome shotgun (WGS) entry which is preliminary data.</text>
</comment>
<dbReference type="PROSITE" id="PS50263">
    <property type="entry name" value="CN_HYDROLASE"/>
    <property type="match status" value="1"/>
</dbReference>
<keyword evidence="8" id="KW-1185">Reference proteome</keyword>
<feature type="signal peptide" evidence="5">
    <location>
        <begin position="1"/>
        <end position="20"/>
    </location>
</feature>
<dbReference type="Pfam" id="PF19018">
    <property type="entry name" value="Vanin_C"/>
    <property type="match status" value="1"/>
</dbReference>
<dbReference type="Pfam" id="PF00795">
    <property type="entry name" value="CN_hydrolase"/>
    <property type="match status" value="1"/>
</dbReference>
<dbReference type="InterPro" id="IPR040154">
    <property type="entry name" value="Biotinidase/VNN"/>
</dbReference>
<organism evidence="7 8">
    <name type="scientific">Xylocopa violacea</name>
    <name type="common">Violet carpenter bee</name>
    <name type="synonym">Apis violacea</name>
    <dbReference type="NCBI Taxonomy" id="135666"/>
    <lineage>
        <taxon>Eukaryota</taxon>
        <taxon>Metazoa</taxon>
        <taxon>Ecdysozoa</taxon>
        <taxon>Arthropoda</taxon>
        <taxon>Hexapoda</taxon>
        <taxon>Insecta</taxon>
        <taxon>Pterygota</taxon>
        <taxon>Neoptera</taxon>
        <taxon>Endopterygota</taxon>
        <taxon>Hymenoptera</taxon>
        <taxon>Apocrita</taxon>
        <taxon>Aculeata</taxon>
        <taxon>Apoidea</taxon>
        <taxon>Anthophila</taxon>
        <taxon>Apidae</taxon>
        <taxon>Xylocopa</taxon>
        <taxon>Xylocopa</taxon>
    </lineage>
</organism>
<reference evidence="7 8" key="1">
    <citation type="submission" date="2024-08" db="EMBL/GenBank/DDBJ databases">
        <authorList>
            <person name="Will J Nash"/>
            <person name="Angela Man"/>
            <person name="Seanna McTaggart"/>
            <person name="Kendall Baker"/>
            <person name="Tom Barker"/>
            <person name="Leah Catchpole"/>
            <person name="Alex Durrant"/>
            <person name="Karim Gharbi"/>
            <person name="Naomi Irish"/>
            <person name="Gemy Kaithakottil"/>
            <person name="Debby Ku"/>
            <person name="Aaliyah Providence"/>
            <person name="Felix Shaw"/>
            <person name="David Swarbreck"/>
            <person name="Chris Watkins"/>
            <person name="Ann M. McCartney"/>
            <person name="Giulio Formenti"/>
            <person name="Alice Mouton"/>
            <person name="Noel Vella"/>
            <person name="Bjorn M von Reumont"/>
            <person name="Adriana Vella"/>
            <person name="Wilfried Haerty"/>
        </authorList>
    </citation>
    <scope>NUCLEOTIDE SEQUENCE [LARGE SCALE GENOMIC DNA]</scope>
</reference>
<keyword evidence="2 5" id="KW-0732">Signal</keyword>
<dbReference type="InterPro" id="IPR003010">
    <property type="entry name" value="C-N_Hydrolase"/>
</dbReference>
<sequence length="530" mass="59395">MCGKLGALGFLLILVDLSYQAIEQDWSNYYTAGVVEFSPIYADNAAVTLKKNTDAYVKYIEKAKQQNADIVVFPEDGLTSLNMPDRSRMDSWTTVVPSVLDEYTPCSGNAVNVSETLRTLSCAALKNRIYVVINIAEKEFCEPNGDQCSDGIRYYNTNVAFDRTGKIIARYRKVNLYMEWRFDRTKSPEIVAFDTDFGVRFGIFTCFDILFPVPALNLTRIEGISNIVFPTAWFSEIPFLTAIQTQFGWSFAEDANLLVAGYHQPNIGNAGSGIYLGRNGIANVTMTRNPENRLLISRVPKTTRSKTNGAAVCSTSVTADTKKKRGKEEKGKMFFSREQCAARTHGIADAFYESEKKGDAVDWIRLLHDNVTTFESLPLNISMDKSICQHNFCCHFHARTVISDPSSTVYRAVVYNGVRIYGTEVEAGVRLCAIIQCSNDSIFSCNSVAQSNVTFTALTVTAMFGDDYSKILAMPSMLQPSLLPLEHWTYEERVDGKRTNLTVALNEPTNDLVTFGIYTRDFARDKWNRD</sequence>
<accession>A0ABP1P0D0</accession>
<evidence type="ECO:0000313" key="7">
    <source>
        <dbReference type="EMBL" id="CAL7946738.1"/>
    </source>
</evidence>
<evidence type="ECO:0000256" key="3">
    <source>
        <dbReference type="ARBA" id="ARBA00022801"/>
    </source>
</evidence>
<dbReference type="Proteomes" id="UP001642520">
    <property type="component" value="Unassembled WGS sequence"/>
</dbReference>
<dbReference type="PANTHER" id="PTHR10609:SF14">
    <property type="entry name" value="BIOTINIDASE"/>
    <property type="match status" value="1"/>
</dbReference>
<evidence type="ECO:0000256" key="4">
    <source>
        <dbReference type="ARBA" id="ARBA00023180"/>
    </source>
</evidence>
<dbReference type="SUPFAM" id="SSF56317">
    <property type="entry name" value="Carbon-nitrogen hydrolase"/>
    <property type="match status" value="1"/>
</dbReference>
<feature type="chain" id="PRO_5046495460" description="CN hydrolase domain-containing protein" evidence="5">
    <location>
        <begin position="21"/>
        <end position="530"/>
    </location>
</feature>
<dbReference type="CDD" id="cd07567">
    <property type="entry name" value="biotinidase_like"/>
    <property type="match status" value="1"/>
</dbReference>
<dbReference type="PANTHER" id="PTHR10609">
    <property type="entry name" value="BIOTINIDASE-RELATED"/>
    <property type="match status" value="1"/>
</dbReference>
<dbReference type="InterPro" id="IPR012101">
    <property type="entry name" value="Biotinidase-like_euk"/>
</dbReference>
<dbReference type="Gene3D" id="3.60.110.10">
    <property type="entry name" value="Carbon-nitrogen hydrolase"/>
    <property type="match status" value="1"/>
</dbReference>
<keyword evidence="4" id="KW-0325">Glycoprotein</keyword>
<protein>
    <recommendedName>
        <fullName evidence="6">CN hydrolase domain-containing protein</fullName>
    </recommendedName>
</protein>
<dbReference type="EMBL" id="CAXAJV020001294">
    <property type="protein sequence ID" value="CAL7946738.1"/>
    <property type="molecule type" value="Genomic_DNA"/>
</dbReference>
<evidence type="ECO:0000256" key="2">
    <source>
        <dbReference type="ARBA" id="ARBA00022729"/>
    </source>
</evidence>
<feature type="domain" description="CN hydrolase" evidence="6">
    <location>
        <begin position="30"/>
        <end position="301"/>
    </location>
</feature>
<evidence type="ECO:0000256" key="5">
    <source>
        <dbReference type="SAM" id="SignalP"/>
    </source>
</evidence>
<evidence type="ECO:0000313" key="8">
    <source>
        <dbReference type="Proteomes" id="UP001642520"/>
    </source>
</evidence>
<dbReference type="InterPro" id="IPR036526">
    <property type="entry name" value="C-N_Hydrolase_sf"/>
</dbReference>
<evidence type="ECO:0000259" key="6">
    <source>
        <dbReference type="PROSITE" id="PS50263"/>
    </source>
</evidence>